<protein>
    <submittedName>
        <fullName evidence="3">DUF2070 family protein</fullName>
    </submittedName>
</protein>
<dbReference type="AlphaFoldDB" id="A0A7C4H2J5"/>
<evidence type="ECO:0000256" key="1">
    <source>
        <dbReference type="SAM" id="Phobius"/>
    </source>
</evidence>
<name>A0A7C4H2J5_9CREN</name>
<evidence type="ECO:0000259" key="2">
    <source>
        <dbReference type="Pfam" id="PF09843"/>
    </source>
</evidence>
<gene>
    <name evidence="3" type="ORF">ENU31_02205</name>
</gene>
<keyword evidence="1" id="KW-0472">Membrane</keyword>
<dbReference type="EMBL" id="DTCA01000072">
    <property type="protein sequence ID" value="HGM07212.1"/>
    <property type="molecule type" value="Genomic_DNA"/>
</dbReference>
<reference evidence="3" key="1">
    <citation type="journal article" date="2020" name="mSystems">
        <title>Genome- and Community-Level Interaction Insights into Carbon Utilization and Element Cycling Functions of Hydrothermarchaeota in Hydrothermal Sediment.</title>
        <authorList>
            <person name="Zhou Z."/>
            <person name="Liu Y."/>
            <person name="Xu W."/>
            <person name="Pan J."/>
            <person name="Luo Z.H."/>
            <person name="Li M."/>
        </authorList>
    </citation>
    <scope>NUCLEOTIDE SEQUENCE [LARGE SCALE GENOMIC DNA]</scope>
    <source>
        <strain evidence="3">SpSt-658</strain>
    </source>
</reference>
<proteinExistence type="predicted"/>
<comment type="caution">
    <text evidence="3">The sequence shown here is derived from an EMBL/GenBank/DDBJ whole genome shotgun (WGS) entry which is preliminary data.</text>
</comment>
<organism evidence="3">
    <name type="scientific">Ignisphaera aggregans</name>
    <dbReference type="NCBI Taxonomy" id="334771"/>
    <lineage>
        <taxon>Archaea</taxon>
        <taxon>Thermoproteota</taxon>
        <taxon>Thermoprotei</taxon>
        <taxon>Desulfurococcales</taxon>
        <taxon>Desulfurococcaceae</taxon>
        <taxon>Ignisphaera</taxon>
    </lineage>
</organism>
<keyword evidence="1" id="KW-1133">Transmembrane helix</keyword>
<evidence type="ECO:0000313" key="3">
    <source>
        <dbReference type="EMBL" id="HGM07212.1"/>
    </source>
</evidence>
<feature type="transmembrane region" description="Helical" evidence="1">
    <location>
        <begin position="82"/>
        <end position="99"/>
    </location>
</feature>
<feature type="transmembrane region" description="Helical" evidence="1">
    <location>
        <begin position="131"/>
        <end position="148"/>
    </location>
</feature>
<feature type="transmembrane region" description="Helical" evidence="1">
    <location>
        <begin position="546"/>
        <end position="568"/>
    </location>
</feature>
<feature type="transmembrane region" description="Helical" evidence="1">
    <location>
        <begin position="25"/>
        <end position="43"/>
    </location>
</feature>
<keyword evidence="1" id="KW-0812">Transmembrane</keyword>
<dbReference type="InterPro" id="IPR019204">
    <property type="entry name" value="DUF2070_membrane"/>
</dbReference>
<sequence>MLDEKALKYYRALRIPSSLSRPSKYLYALVLMVLILIYVLLWYTDRLNINEMVSVSIIHTMLITFLPLYVKLLISYTRTRQAINIAFFLLVPGVPLELLGALVRIYGLVYIVIPLLGVIVLRSFTGSRYKSYTTIIYALIAELLFMIFVDRFTFYRIVVRLILLVSPIAISLYFVKIISSSYRELDIFKIANAWIKSMLLNTDEDFSSILNFVGQESNIVTHTVLFKTKSKTIAYLVPEIHFGPFRNVGSSAVPHMFDQLTRNTNIVPLVFHGAGSHERNIVSSNESERYVKEIVNRLNSMNEFTEDILYKPFRVHDNHFEAFVFQTNIASFIAISTPIVGNDDIPFEVQLRALELGKIYGLRDVAIIDCHNVKGTPIENSNAYENIILSSLSRSTGICKGLGVGYGEAYVKGYVGGLCSNKVKVLTIRCEDSLYAIIYLYGNNALIGVREALRKLAMDMGYTDAEIFTADDHTCSGITFREPYQAIELNLHLVKAVESALKMSLSSIEDATVYSSKIVVKSKIVGQKIFELLELAKLISQKIVKYLLASFSLVYILTLTLCLTTVLFS</sequence>
<feature type="transmembrane region" description="Helical" evidence="1">
    <location>
        <begin position="105"/>
        <end position="124"/>
    </location>
</feature>
<dbReference type="Pfam" id="PF09843">
    <property type="entry name" value="DUF2070"/>
    <property type="match status" value="1"/>
</dbReference>
<feature type="transmembrane region" description="Helical" evidence="1">
    <location>
        <begin position="49"/>
        <end position="70"/>
    </location>
</feature>
<accession>A0A7C4H2J5</accession>
<feature type="domain" description="DUF2070" evidence="2">
    <location>
        <begin position="21"/>
        <end position="558"/>
    </location>
</feature>
<feature type="transmembrane region" description="Helical" evidence="1">
    <location>
        <begin position="154"/>
        <end position="175"/>
    </location>
</feature>